<protein>
    <submittedName>
        <fullName evidence="1">Uncharacterized protein</fullName>
    </submittedName>
</protein>
<evidence type="ECO:0000313" key="1">
    <source>
        <dbReference type="EnsemblPlants" id="AVESA.00010b.r2.5DG0946740.1.CDS"/>
    </source>
</evidence>
<reference evidence="1" key="2">
    <citation type="submission" date="2025-09" db="UniProtKB">
        <authorList>
            <consortium name="EnsemblPlants"/>
        </authorList>
    </citation>
    <scope>IDENTIFICATION</scope>
</reference>
<name>A0ACD5YBH0_AVESA</name>
<dbReference type="Proteomes" id="UP001732700">
    <property type="component" value="Chromosome 5D"/>
</dbReference>
<reference evidence="1" key="1">
    <citation type="submission" date="2021-05" db="EMBL/GenBank/DDBJ databases">
        <authorList>
            <person name="Scholz U."/>
            <person name="Mascher M."/>
            <person name="Fiebig A."/>
        </authorList>
    </citation>
    <scope>NUCLEOTIDE SEQUENCE [LARGE SCALE GENOMIC DNA]</scope>
</reference>
<proteinExistence type="predicted"/>
<dbReference type="EnsemblPlants" id="AVESA.00010b.r2.5DG0946740.1">
    <property type="protein sequence ID" value="AVESA.00010b.r2.5DG0946740.1.CDS"/>
    <property type="gene ID" value="AVESA.00010b.r2.5DG0946740"/>
</dbReference>
<accession>A0ACD5YBH0</accession>
<sequence length="516" mass="54793">MAWLRLQAVVAVLALAAVAGVSHGFEFHEATVEAIHRGFSNGSLTSTALVRFYLDQIRRLNPLLHAVIEVNPDALQQARAADARRTSSGGRLIGALDGVPVLLKDNIATRDALNTTVGSFALLGSVVRRDAGVVTRLRRAGAVVLGKANPSEWCNIRRVDDGWSARGGQSLNPYALSSTPCGSSAGPGVAAAANMAAVTLGTETDGSILCPSSFNSVVGIKPTVGLTSRDGVVPISPRQDTVGPMCRTVSDAVQLLDAIVGYDAFDAAATRAASKYIPSGGYTQFLKKDGLRGKRIGVLNGFFQGKGETQLRVYNQHLTTMREHGAVVIENLDVAINLTALLVEIGSNEGIAIRAEFKLNLNAYLAELRSSPVRSLAEIIAFNNAHPVQERLEDFGQDNLIAAEKTQGIGSVERAAIQRLEELSANGLEKLMKEKQLDAIVTPDTSASSLLAITGLPAVVVPAGYGEAGVPFGICFGGLQGYEPRLIEMAYAFEQATKVRRPPMYGNLARTSFFLR</sequence>
<organism evidence="1 2">
    <name type="scientific">Avena sativa</name>
    <name type="common">Oat</name>
    <dbReference type="NCBI Taxonomy" id="4498"/>
    <lineage>
        <taxon>Eukaryota</taxon>
        <taxon>Viridiplantae</taxon>
        <taxon>Streptophyta</taxon>
        <taxon>Embryophyta</taxon>
        <taxon>Tracheophyta</taxon>
        <taxon>Spermatophyta</taxon>
        <taxon>Magnoliopsida</taxon>
        <taxon>Liliopsida</taxon>
        <taxon>Poales</taxon>
        <taxon>Poaceae</taxon>
        <taxon>BOP clade</taxon>
        <taxon>Pooideae</taxon>
        <taxon>Poodae</taxon>
        <taxon>Poeae</taxon>
        <taxon>Poeae Chloroplast Group 1 (Aveneae type)</taxon>
        <taxon>Aveninae</taxon>
        <taxon>Avena</taxon>
    </lineage>
</organism>
<evidence type="ECO:0000313" key="2">
    <source>
        <dbReference type="Proteomes" id="UP001732700"/>
    </source>
</evidence>
<keyword evidence="2" id="KW-1185">Reference proteome</keyword>